<dbReference type="AlphaFoldDB" id="A0A7S3DSD4"/>
<name>A0A7S3DSD4_9STRA</name>
<dbReference type="EMBL" id="HBHT01025697">
    <property type="protein sequence ID" value="CAD9977120.1"/>
    <property type="molecule type" value="Transcribed_RNA"/>
</dbReference>
<proteinExistence type="predicted"/>
<organism evidence="1">
    <name type="scientific">Entomoneis paludosa</name>
    <dbReference type="NCBI Taxonomy" id="265537"/>
    <lineage>
        <taxon>Eukaryota</taxon>
        <taxon>Sar</taxon>
        <taxon>Stramenopiles</taxon>
        <taxon>Ochrophyta</taxon>
        <taxon>Bacillariophyta</taxon>
        <taxon>Bacillariophyceae</taxon>
        <taxon>Bacillariophycidae</taxon>
        <taxon>Entomoneidaceae</taxon>
        <taxon>Entomoneis</taxon>
    </lineage>
</organism>
<reference evidence="1" key="1">
    <citation type="submission" date="2021-01" db="EMBL/GenBank/DDBJ databases">
        <authorList>
            <person name="Corre E."/>
            <person name="Pelletier E."/>
            <person name="Niang G."/>
            <person name="Scheremetjew M."/>
            <person name="Finn R."/>
            <person name="Kale V."/>
            <person name="Holt S."/>
            <person name="Cochrane G."/>
            <person name="Meng A."/>
            <person name="Brown T."/>
            <person name="Cohen L."/>
        </authorList>
    </citation>
    <scope>NUCLEOTIDE SEQUENCE</scope>
    <source>
        <strain evidence="1">CCMP125</strain>
    </source>
</reference>
<evidence type="ECO:0000313" key="1">
    <source>
        <dbReference type="EMBL" id="CAD9977120.1"/>
    </source>
</evidence>
<sequence>MSSSFSQAIDNALSLFYEGSWTRLFKGKYFDDYREYIENKIDAHRKSRREERMKLGINDSKELEDGCNHTFWDGEFGMEMRVFVPWAHYKSRHKCKRLQTHGVVGSKYMYYFSDEHIIHREAKRHSIRNGLPPGNPFGADNVHIRSFPKDADWEPPNFKQFFQRPEMVDMFDSKPLVILQNKYTLEWKEDPTNFYSVSLLRKLFKYLTPKYTIVYRRETAKAIQDHQDTDRLDLGEMDMIRKEFPSVVLYQDLQEGLTDPEDQNLLLFGLMSLSKRFLSVQGGTAVISSFFGGSNSILIKWGVETDVGDYNYFHRFSNATIAWKEKNGEFIDHIKSIM</sequence>
<gene>
    <name evidence="1" type="ORF">APAL1065_LOCUS17243</name>
</gene>
<protein>
    <submittedName>
        <fullName evidence="1">Uncharacterized protein</fullName>
    </submittedName>
</protein>
<accession>A0A7S3DSD4</accession>